<dbReference type="SFLD" id="SFLDG01019">
    <property type="entry name" value="Terpene_Cyclase_Like_1_C_Termi"/>
    <property type="match status" value="1"/>
</dbReference>
<evidence type="ECO:0000256" key="4">
    <source>
        <dbReference type="ARBA" id="ARBA00022842"/>
    </source>
</evidence>
<keyword evidence="11" id="KW-1185">Reference proteome</keyword>
<keyword evidence="3" id="KW-0479">Metal-binding</keyword>
<proteinExistence type="inferred from homology"/>
<keyword evidence="4" id="KW-0460">Magnesium</keyword>
<dbReference type="Gene3D" id="1.50.10.130">
    <property type="entry name" value="Terpene synthase, N-terminal domain"/>
    <property type="match status" value="1"/>
</dbReference>
<dbReference type="Gene3D" id="1.10.600.10">
    <property type="entry name" value="Farnesyl Diphosphate Synthase"/>
    <property type="match status" value="1"/>
</dbReference>
<dbReference type="Proteomes" id="UP000836841">
    <property type="component" value="Chromosome 7"/>
</dbReference>
<sequence>MDSSISFLMNMETVASFGPTPKSHLSLRSRSNLISVCKLSRFPLISFSGKPGKPVRLKASPSHIGDVKENTRTFKEIPPSPWPHHFLSVHVDASEMDMLGKEIEALKPIVGGMLMSSQCVDSIKNRIILIYLLVCLGLMYLFEDEIEESLKVDFENIEDILAGEHDLCTVSTIFWVFRKYGYNMSSDVFKRFKGENGKFKECLSGDAKGMVSLYEAAHLGTPTDYILDEALRFTTSNLKTLATAGASPSHISVRIRNALRMPQHYNVEMVFTREYISFYEQEEDHNEMLLRFSKINFKFLQLNWIQELKTLSKWWKQQELVSKLPPFFRDRTVECYLYAVLVYFEPRFSRGRAAFGYFGDLLTVIDDTCDRYGSVSEITDLVHCVERWDLDCLESLPDFMKTVFKFTWNVFEKCQSDGRSEEGLSYNVQSFLEEFKKFMRANLSYAKWAQSDVVPTFDEFLAVGGAEVTMYVSIACVFLGLRKNAREEAYEWLKSRPKLVVAQAARGRLMNDMTGFKDDMSRGYKANAINYYMSLYGVTEEEAFVELKKMVRDLDKQINEEILLETKTVPRETLKRATGFGKMVVYSYRNGDENFTFPEGTFKDHITSLFVDLIRL</sequence>
<keyword evidence="6" id="KW-0456">Lyase</keyword>
<dbReference type="SFLD" id="SFLDS00005">
    <property type="entry name" value="Isoprenoid_Synthase_Type_I"/>
    <property type="match status" value="1"/>
</dbReference>
<dbReference type="EMBL" id="OU466863">
    <property type="protein sequence ID" value="CAH2080040.1"/>
    <property type="molecule type" value="Genomic_DNA"/>
</dbReference>
<dbReference type="InterPro" id="IPR001906">
    <property type="entry name" value="Terpene_synth_N"/>
</dbReference>
<dbReference type="InterPro" id="IPR008930">
    <property type="entry name" value="Terpenoid_cyclase/PrenylTrfase"/>
</dbReference>
<feature type="domain" description="Terpene synthase metal-binding" evidence="9">
    <location>
        <begin position="316"/>
        <end position="556"/>
    </location>
</feature>
<protein>
    <submittedName>
        <fullName evidence="10">Uncharacterized protein</fullName>
    </submittedName>
</protein>
<evidence type="ECO:0000259" key="9">
    <source>
        <dbReference type="Pfam" id="PF03936"/>
    </source>
</evidence>
<evidence type="ECO:0000256" key="6">
    <source>
        <dbReference type="ARBA" id="ARBA00023239"/>
    </source>
</evidence>
<evidence type="ECO:0000313" key="10">
    <source>
        <dbReference type="EMBL" id="CAH2080040.1"/>
    </source>
</evidence>
<dbReference type="FunFam" id="1.50.10.130:FF:000001">
    <property type="entry name" value="Isoprene synthase, chloroplastic"/>
    <property type="match status" value="1"/>
</dbReference>
<evidence type="ECO:0000313" key="11">
    <source>
        <dbReference type="Proteomes" id="UP000836841"/>
    </source>
</evidence>
<evidence type="ECO:0000256" key="5">
    <source>
        <dbReference type="ARBA" id="ARBA00023211"/>
    </source>
</evidence>
<comment type="cofactor">
    <cofactor evidence="2">
        <name>Mg(2+)</name>
        <dbReference type="ChEBI" id="CHEBI:18420"/>
    </cofactor>
</comment>
<dbReference type="GO" id="GO:0016102">
    <property type="term" value="P:diterpenoid biosynthetic process"/>
    <property type="evidence" value="ECO:0007669"/>
    <property type="project" value="InterPro"/>
</dbReference>
<evidence type="ECO:0000256" key="7">
    <source>
        <dbReference type="ARBA" id="ARBA00038405"/>
    </source>
</evidence>
<dbReference type="InterPro" id="IPR044814">
    <property type="entry name" value="Terpene_cyclase_plant_C1"/>
</dbReference>
<dbReference type="FunFam" id="1.10.600.10:FF:000007">
    <property type="entry name" value="Isoprene synthase, chloroplastic"/>
    <property type="match status" value="1"/>
</dbReference>
<dbReference type="SUPFAM" id="SSF48239">
    <property type="entry name" value="Terpenoid cyclases/Protein prenyltransferases"/>
    <property type="match status" value="1"/>
</dbReference>
<gene>
    <name evidence="10" type="ORF">TAV2_LOCUS22681</name>
</gene>
<name>A0AAU9T9L1_THLAR</name>
<comment type="cofactor">
    <cofactor evidence="1">
        <name>Mn(2+)</name>
        <dbReference type="ChEBI" id="CHEBI:29035"/>
    </cofactor>
</comment>
<dbReference type="InterPro" id="IPR008949">
    <property type="entry name" value="Isoprenoid_synthase_dom_sf"/>
</dbReference>
<keyword evidence="5" id="KW-0464">Manganese</keyword>
<evidence type="ECO:0000256" key="3">
    <source>
        <dbReference type="ARBA" id="ARBA00022723"/>
    </source>
</evidence>
<dbReference type="InterPro" id="IPR036965">
    <property type="entry name" value="Terpene_synth_N_sf"/>
</dbReference>
<dbReference type="Pfam" id="PF03936">
    <property type="entry name" value="Terpene_synth_C"/>
    <property type="match status" value="1"/>
</dbReference>
<dbReference type="SUPFAM" id="SSF48576">
    <property type="entry name" value="Terpenoid synthases"/>
    <property type="match status" value="1"/>
</dbReference>
<dbReference type="InterPro" id="IPR050148">
    <property type="entry name" value="Terpene_synthase-like"/>
</dbReference>
<comment type="similarity">
    <text evidence="7">Belongs to the terpene synthase family. Tpsa subfamily.</text>
</comment>
<evidence type="ECO:0000256" key="2">
    <source>
        <dbReference type="ARBA" id="ARBA00001946"/>
    </source>
</evidence>
<evidence type="ECO:0000256" key="1">
    <source>
        <dbReference type="ARBA" id="ARBA00001936"/>
    </source>
</evidence>
<evidence type="ECO:0000259" key="8">
    <source>
        <dbReference type="Pfam" id="PF01397"/>
    </source>
</evidence>
<dbReference type="GO" id="GO:0000287">
    <property type="term" value="F:magnesium ion binding"/>
    <property type="evidence" value="ECO:0007669"/>
    <property type="project" value="InterPro"/>
</dbReference>
<dbReference type="InterPro" id="IPR005630">
    <property type="entry name" value="Terpene_synthase_metal-bd"/>
</dbReference>
<accession>A0AAU9T9L1</accession>
<dbReference type="InterPro" id="IPR034741">
    <property type="entry name" value="Terpene_cyclase-like_1_C"/>
</dbReference>
<dbReference type="CDD" id="cd00684">
    <property type="entry name" value="Terpene_cyclase_plant_C1"/>
    <property type="match status" value="1"/>
</dbReference>
<dbReference type="AlphaFoldDB" id="A0AAU9T9L1"/>
<dbReference type="Pfam" id="PF01397">
    <property type="entry name" value="Terpene_synth"/>
    <property type="match status" value="1"/>
</dbReference>
<dbReference type="GO" id="GO:0010333">
    <property type="term" value="F:terpene synthase activity"/>
    <property type="evidence" value="ECO:0007669"/>
    <property type="project" value="InterPro"/>
</dbReference>
<reference evidence="10 11" key="1">
    <citation type="submission" date="2022-03" db="EMBL/GenBank/DDBJ databases">
        <authorList>
            <person name="Nunn A."/>
            <person name="Chopra R."/>
            <person name="Nunn A."/>
            <person name="Contreras Garrido A."/>
        </authorList>
    </citation>
    <scope>NUCLEOTIDE SEQUENCE [LARGE SCALE GENOMIC DNA]</scope>
</reference>
<feature type="domain" description="Terpene synthase N-terminal" evidence="8">
    <location>
        <begin position="82"/>
        <end position="259"/>
    </location>
</feature>
<organism evidence="10 11">
    <name type="scientific">Thlaspi arvense</name>
    <name type="common">Field penny-cress</name>
    <dbReference type="NCBI Taxonomy" id="13288"/>
    <lineage>
        <taxon>Eukaryota</taxon>
        <taxon>Viridiplantae</taxon>
        <taxon>Streptophyta</taxon>
        <taxon>Embryophyta</taxon>
        <taxon>Tracheophyta</taxon>
        <taxon>Spermatophyta</taxon>
        <taxon>Magnoliopsida</taxon>
        <taxon>eudicotyledons</taxon>
        <taxon>Gunneridae</taxon>
        <taxon>Pentapetalae</taxon>
        <taxon>rosids</taxon>
        <taxon>malvids</taxon>
        <taxon>Brassicales</taxon>
        <taxon>Brassicaceae</taxon>
        <taxon>Thlaspideae</taxon>
        <taxon>Thlaspi</taxon>
    </lineage>
</organism>
<dbReference type="PANTHER" id="PTHR31225:SF242">
    <property type="entry name" value="TERPENOID SYNTHASE 9"/>
    <property type="match status" value="1"/>
</dbReference>
<dbReference type="PANTHER" id="PTHR31225">
    <property type="entry name" value="OS04G0344100 PROTEIN-RELATED"/>
    <property type="match status" value="1"/>
</dbReference>